<reference evidence="3" key="2">
    <citation type="submission" date="2015-01" db="EMBL/GenBank/DDBJ databases">
        <title>Evolutionary Origins and Diversification of the Mycorrhizal Mutualists.</title>
        <authorList>
            <consortium name="DOE Joint Genome Institute"/>
            <consortium name="Mycorrhizal Genomics Consortium"/>
            <person name="Kohler A."/>
            <person name="Kuo A."/>
            <person name="Nagy L.G."/>
            <person name="Floudas D."/>
            <person name="Copeland A."/>
            <person name="Barry K.W."/>
            <person name="Cichocki N."/>
            <person name="Veneault-Fourrey C."/>
            <person name="LaButti K."/>
            <person name="Lindquist E.A."/>
            <person name="Lipzen A."/>
            <person name="Lundell T."/>
            <person name="Morin E."/>
            <person name="Murat C."/>
            <person name="Riley R."/>
            <person name="Ohm R."/>
            <person name="Sun H."/>
            <person name="Tunlid A."/>
            <person name="Henrissat B."/>
            <person name="Grigoriev I.V."/>
            <person name="Hibbett D.S."/>
            <person name="Martin F."/>
        </authorList>
    </citation>
    <scope>NUCLEOTIDE SEQUENCE [LARGE SCALE GENOMIC DNA]</scope>
    <source>
        <strain evidence="3">Ve08.2h10</strain>
    </source>
</reference>
<sequence length="245" mass="25709">MPPLSPGKGALQFIPAHQATSGSVKGSNPSPRSSKGPAHPSAWATLKLPVTPSPSKKAKASVSKSRPKTPSVAQKAKFTNDVGVTPSGSIKVYHPLAGPPPNPSPGLLPWSSSPHPSTPYLTLDLGHHQTQQTKSSKALRSLPLPPSVSCQMQRLQLEMANSHPKSAFLALEAEGQPSFHLGLQLVGTSADGGKLTPSPLHLHMHQQAHPGVEMEDDDASREGSGEDAWPPLPIPPPFHRPGPAN</sequence>
<evidence type="ECO:0000313" key="2">
    <source>
        <dbReference type="EMBL" id="KIK73652.1"/>
    </source>
</evidence>
<feature type="region of interest" description="Disordered" evidence="1">
    <location>
        <begin position="200"/>
        <end position="245"/>
    </location>
</feature>
<dbReference type="HOGENOM" id="CLU_040073_4_0_1"/>
<evidence type="ECO:0000313" key="3">
    <source>
        <dbReference type="Proteomes" id="UP000054538"/>
    </source>
</evidence>
<feature type="compositionally biased region" description="Low complexity" evidence="1">
    <location>
        <begin position="49"/>
        <end position="64"/>
    </location>
</feature>
<protein>
    <submittedName>
        <fullName evidence="2">Unplaced genomic scaffold scaffold_4726, whole genome shotgun sequence</fullName>
    </submittedName>
</protein>
<dbReference type="InParanoid" id="A0A0D0BQ45"/>
<dbReference type="AlphaFoldDB" id="A0A0D0BQ45"/>
<name>A0A0D0BQ45_9AGAM</name>
<feature type="compositionally biased region" description="Polar residues" evidence="1">
    <location>
        <begin position="18"/>
        <end position="33"/>
    </location>
</feature>
<proteinExistence type="predicted"/>
<feature type="region of interest" description="Disordered" evidence="1">
    <location>
        <begin position="1"/>
        <end position="115"/>
    </location>
</feature>
<feature type="compositionally biased region" description="Pro residues" evidence="1">
    <location>
        <begin position="230"/>
        <end position="245"/>
    </location>
</feature>
<accession>A0A0D0BQ45</accession>
<evidence type="ECO:0000256" key="1">
    <source>
        <dbReference type="SAM" id="MobiDB-lite"/>
    </source>
</evidence>
<feature type="compositionally biased region" description="Pro residues" evidence="1">
    <location>
        <begin position="97"/>
        <end position="106"/>
    </location>
</feature>
<dbReference type="EMBL" id="KN829548">
    <property type="protein sequence ID" value="KIK73652.1"/>
    <property type="molecule type" value="Genomic_DNA"/>
</dbReference>
<keyword evidence="3" id="KW-1185">Reference proteome</keyword>
<reference evidence="2 3" key="1">
    <citation type="submission" date="2014-04" db="EMBL/GenBank/DDBJ databases">
        <authorList>
            <consortium name="DOE Joint Genome Institute"/>
            <person name="Kuo A."/>
            <person name="Kohler A."/>
            <person name="Jargeat P."/>
            <person name="Nagy L.G."/>
            <person name="Floudas D."/>
            <person name="Copeland A."/>
            <person name="Barry K.W."/>
            <person name="Cichocki N."/>
            <person name="Veneault-Fourrey C."/>
            <person name="LaButti K."/>
            <person name="Lindquist E.A."/>
            <person name="Lipzen A."/>
            <person name="Lundell T."/>
            <person name="Morin E."/>
            <person name="Murat C."/>
            <person name="Sun H."/>
            <person name="Tunlid A."/>
            <person name="Henrissat B."/>
            <person name="Grigoriev I.V."/>
            <person name="Hibbett D.S."/>
            <person name="Martin F."/>
            <person name="Nordberg H.P."/>
            <person name="Cantor M.N."/>
            <person name="Hua S.X."/>
        </authorList>
    </citation>
    <scope>NUCLEOTIDE SEQUENCE [LARGE SCALE GENOMIC DNA]</scope>
    <source>
        <strain evidence="2 3">Ve08.2h10</strain>
    </source>
</reference>
<dbReference type="Proteomes" id="UP000054538">
    <property type="component" value="Unassembled WGS sequence"/>
</dbReference>
<gene>
    <name evidence="2" type="ORF">PAXRUDRAFT_20635</name>
</gene>
<organism evidence="2 3">
    <name type="scientific">Paxillus rubicundulus Ve08.2h10</name>
    <dbReference type="NCBI Taxonomy" id="930991"/>
    <lineage>
        <taxon>Eukaryota</taxon>
        <taxon>Fungi</taxon>
        <taxon>Dikarya</taxon>
        <taxon>Basidiomycota</taxon>
        <taxon>Agaricomycotina</taxon>
        <taxon>Agaricomycetes</taxon>
        <taxon>Agaricomycetidae</taxon>
        <taxon>Boletales</taxon>
        <taxon>Paxilineae</taxon>
        <taxon>Paxillaceae</taxon>
        <taxon>Paxillus</taxon>
    </lineage>
</organism>